<dbReference type="RefSeq" id="WP_117713456.1">
    <property type="nucleotide sequence ID" value="NZ_CAXVJK010000014.1"/>
</dbReference>
<protein>
    <submittedName>
        <fullName evidence="2">Uncharacterized protein</fullName>
    </submittedName>
</protein>
<comment type="caution">
    <text evidence="2">The sequence shown here is derived from an EMBL/GenBank/DDBJ whole genome shotgun (WGS) entry which is preliminary data.</text>
</comment>
<organism evidence="2 3">
    <name type="scientific">Bacteroides uniformis</name>
    <dbReference type="NCBI Taxonomy" id="820"/>
    <lineage>
        <taxon>Bacteria</taxon>
        <taxon>Pseudomonadati</taxon>
        <taxon>Bacteroidota</taxon>
        <taxon>Bacteroidia</taxon>
        <taxon>Bacteroidales</taxon>
        <taxon>Bacteroidaceae</taxon>
        <taxon>Bacteroides</taxon>
    </lineage>
</organism>
<evidence type="ECO:0000313" key="3">
    <source>
        <dbReference type="Proteomes" id="UP000438773"/>
    </source>
</evidence>
<gene>
    <name evidence="1" type="ORF">GAQ70_10620</name>
    <name evidence="2" type="ORF">GAQ75_09380</name>
</gene>
<evidence type="ECO:0000313" key="4">
    <source>
        <dbReference type="Proteomes" id="UP000441711"/>
    </source>
</evidence>
<name>A0A6I0K184_BACUN</name>
<dbReference type="AlphaFoldDB" id="A0A6I0K184"/>
<evidence type="ECO:0000313" key="1">
    <source>
        <dbReference type="EMBL" id="KAB4109001.1"/>
    </source>
</evidence>
<evidence type="ECO:0000313" key="2">
    <source>
        <dbReference type="EMBL" id="KAB4124796.1"/>
    </source>
</evidence>
<accession>A0A6I0K184</accession>
<reference evidence="3 4" key="1">
    <citation type="journal article" date="2019" name="Nat. Med.">
        <title>A library of human gut bacterial isolates paired with longitudinal multiomics data enables mechanistic microbiome research.</title>
        <authorList>
            <person name="Poyet M."/>
            <person name="Groussin M."/>
            <person name="Gibbons S.M."/>
            <person name="Avila-Pacheco J."/>
            <person name="Jiang X."/>
            <person name="Kearney S.M."/>
            <person name="Perrotta A.R."/>
            <person name="Berdy B."/>
            <person name="Zhao S."/>
            <person name="Lieberman T.D."/>
            <person name="Swanson P.K."/>
            <person name="Smith M."/>
            <person name="Roesemann S."/>
            <person name="Alexander J.E."/>
            <person name="Rich S.A."/>
            <person name="Livny J."/>
            <person name="Vlamakis H."/>
            <person name="Clish C."/>
            <person name="Bullock K."/>
            <person name="Deik A."/>
            <person name="Scott J."/>
            <person name="Pierce K.A."/>
            <person name="Xavier R.J."/>
            <person name="Alm E.J."/>
        </authorList>
    </citation>
    <scope>NUCLEOTIDE SEQUENCE [LARGE SCALE GENOMIC DNA]</scope>
    <source>
        <strain evidence="1 4">BIOML-A36</strain>
        <strain evidence="2 3">BIOML-A37</strain>
    </source>
</reference>
<sequence length="318" mass="37125">MINKKEILILDMSGSPLHNSFSNIGYCIDEPYKKRTRLYYRLRAIVHLLRLDKTSWFDTFFALNDAMIKKYRPQLIIIIGSLIYEPFLRQLRTRYPNILVAYSFSNIVSNFASINPAILEKYNVKGFSWDKDDCAKYNLIYQTPGFDLSVFSNKINSDICYDACFIGADKGRYKLVKAIESRLINSGFKTYIHITPDYGFTKILHKDYKDKIPYKQYLEVVASSKCIIDFVQKGQVGTTMRTMEAIFSGKKLISNNARLKEYTFYHPNNIFIVDKDNIDLIPHFFKTPYIFISEDILQKYSLENSIQTIIYNELLSSD</sequence>
<dbReference type="Proteomes" id="UP000438773">
    <property type="component" value="Unassembled WGS sequence"/>
</dbReference>
<dbReference type="Proteomes" id="UP000441711">
    <property type="component" value="Unassembled WGS sequence"/>
</dbReference>
<proteinExistence type="predicted"/>
<dbReference type="EMBL" id="WCUP01000007">
    <property type="protein sequence ID" value="KAB4109001.1"/>
    <property type="molecule type" value="Genomic_DNA"/>
</dbReference>
<dbReference type="EMBL" id="WCUQ01000005">
    <property type="protein sequence ID" value="KAB4124796.1"/>
    <property type="molecule type" value="Genomic_DNA"/>
</dbReference>